<accession>A0A197K824</accession>
<evidence type="ECO:0000313" key="2">
    <source>
        <dbReference type="Proteomes" id="UP000078512"/>
    </source>
</evidence>
<dbReference type="AlphaFoldDB" id="A0A197K824"/>
<organism evidence="1 2">
    <name type="scientific">Linnemannia elongata AG-77</name>
    <dbReference type="NCBI Taxonomy" id="1314771"/>
    <lineage>
        <taxon>Eukaryota</taxon>
        <taxon>Fungi</taxon>
        <taxon>Fungi incertae sedis</taxon>
        <taxon>Mucoromycota</taxon>
        <taxon>Mortierellomycotina</taxon>
        <taxon>Mortierellomycetes</taxon>
        <taxon>Mortierellales</taxon>
        <taxon>Mortierellaceae</taxon>
        <taxon>Linnemannia</taxon>
    </lineage>
</organism>
<name>A0A197K824_9FUNG</name>
<gene>
    <name evidence="1" type="ORF">K457DRAFT_861399</name>
</gene>
<dbReference type="Proteomes" id="UP000078512">
    <property type="component" value="Unassembled WGS sequence"/>
</dbReference>
<protein>
    <submittedName>
        <fullName evidence="1">Uncharacterized protein</fullName>
    </submittedName>
</protein>
<sequence length="58" mass="6704">MKEKKRKQCEKWSSVSGVLVCLFVCLFVCECVHFPLLGFGVASRREIYEERGIFSLCN</sequence>
<dbReference type="EMBL" id="KV442020">
    <property type="protein sequence ID" value="OAQ33640.1"/>
    <property type="molecule type" value="Genomic_DNA"/>
</dbReference>
<proteinExistence type="predicted"/>
<reference evidence="1 2" key="1">
    <citation type="submission" date="2016-05" db="EMBL/GenBank/DDBJ databases">
        <title>Genome sequencing reveals origins of a unique bacterial endosymbiosis in the earliest lineages of terrestrial Fungi.</title>
        <authorList>
            <consortium name="DOE Joint Genome Institute"/>
            <person name="Uehling J."/>
            <person name="Gryganskyi A."/>
            <person name="Hameed K."/>
            <person name="Tschaplinski T."/>
            <person name="Misztal P."/>
            <person name="Wu S."/>
            <person name="Desiro A."/>
            <person name="Vande Pol N."/>
            <person name="Du Z.-Y."/>
            <person name="Zienkiewicz A."/>
            <person name="Zienkiewicz K."/>
            <person name="Morin E."/>
            <person name="Tisserant E."/>
            <person name="Splivallo R."/>
            <person name="Hainaut M."/>
            <person name="Henrissat B."/>
            <person name="Ohm R."/>
            <person name="Kuo A."/>
            <person name="Yan J."/>
            <person name="Lipzen A."/>
            <person name="Nolan M."/>
            <person name="Labutti K."/>
            <person name="Barry K."/>
            <person name="Goldstein A."/>
            <person name="Labbe J."/>
            <person name="Schadt C."/>
            <person name="Tuskan G."/>
            <person name="Grigoriev I."/>
            <person name="Martin F."/>
            <person name="Vilgalys R."/>
            <person name="Bonito G."/>
        </authorList>
    </citation>
    <scope>NUCLEOTIDE SEQUENCE [LARGE SCALE GENOMIC DNA]</scope>
    <source>
        <strain evidence="1 2">AG-77</strain>
    </source>
</reference>
<evidence type="ECO:0000313" key="1">
    <source>
        <dbReference type="EMBL" id="OAQ33640.1"/>
    </source>
</evidence>
<keyword evidence="2" id="KW-1185">Reference proteome</keyword>